<keyword evidence="2" id="KW-1185">Reference proteome</keyword>
<gene>
    <name evidence="1" type="ORF">CDAR_563381</name>
</gene>
<dbReference type="Proteomes" id="UP001054837">
    <property type="component" value="Unassembled WGS sequence"/>
</dbReference>
<sequence>MIVSYSLSVEGESTSLGMRDMTSSVSLRKCSVITRTKVCYRQSSNHTREAGCTTWKFPASMFLRKADALAAGGLIQDCWLQSACFLQSGFPGRPCLLINVINLEKSLWRNTKTDTRKFPMGEEEFCLDKIVYDAEDRRDIITCVPSL</sequence>
<reference evidence="1 2" key="1">
    <citation type="submission" date="2021-06" db="EMBL/GenBank/DDBJ databases">
        <title>Caerostris darwini draft genome.</title>
        <authorList>
            <person name="Kono N."/>
            <person name="Arakawa K."/>
        </authorList>
    </citation>
    <scope>NUCLEOTIDE SEQUENCE [LARGE SCALE GENOMIC DNA]</scope>
</reference>
<accession>A0AAV4X7B1</accession>
<name>A0AAV4X7B1_9ARAC</name>
<protein>
    <submittedName>
        <fullName evidence="1">Uncharacterized protein</fullName>
    </submittedName>
</protein>
<dbReference type="AlphaFoldDB" id="A0AAV4X7B1"/>
<proteinExistence type="predicted"/>
<dbReference type="EMBL" id="BPLQ01015682">
    <property type="protein sequence ID" value="GIY89688.1"/>
    <property type="molecule type" value="Genomic_DNA"/>
</dbReference>
<evidence type="ECO:0000313" key="2">
    <source>
        <dbReference type="Proteomes" id="UP001054837"/>
    </source>
</evidence>
<evidence type="ECO:0000313" key="1">
    <source>
        <dbReference type="EMBL" id="GIY89688.1"/>
    </source>
</evidence>
<comment type="caution">
    <text evidence="1">The sequence shown here is derived from an EMBL/GenBank/DDBJ whole genome shotgun (WGS) entry which is preliminary data.</text>
</comment>
<organism evidence="1 2">
    <name type="scientific">Caerostris darwini</name>
    <dbReference type="NCBI Taxonomy" id="1538125"/>
    <lineage>
        <taxon>Eukaryota</taxon>
        <taxon>Metazoa</taxon>
        <taxon>Ecdysozoa</taxon>
        <taxon>Arthropoda</taxon>
        <taxon>Chelicerata</taxon>
        <taxon>Arachnida</taxon>
        <taxon>Araneae</taxon>
        <taxon>Araneomorphae</taxon>
        <taxon>Entelegynae</taxon>
        <taxon>Araneoidea</taxon>
        <taxon>Araneidae</taxon>
        <taxon>Caerostris</taxon>
    </lineage>
</organism>